<comment type="caution">
    <text evidence="11">The sequence shown here is derived from an EMBL/GenBank/DDBJ whole genome shotgun (WGS) entry which is preliminary data.</text>
</comment>
<evidence type="ECO:0000259" key="9">
    <source>
        <dbReference type="PROSITE" id="PS50102"/>
    </source>
</evidence>
<evidence type="ECO:0000259" key="10">
    <source>
        <dbReference type="PROSITE" id="PS50174"/>
    </source>
</evidence>
<evidence type="ECO:0000256" key="2">
    <source>
        <dbReference type="ARBA" id="ARBA00005987"/>
    </source>
</evidence>
<reference evidence="11" key="1">
    <citation type="submission" date="2022-01" db="EMBL/GenBank/DDBJ databases">
        <title>Genome Sequence Resource for Two Populations of Ditylenchus destructor, the Migratory Endoparasitic Phytonematode.</title>
        <authorList>
            <person name="Zhang H."/>
            <person name="Lin R."/>
            <person name="Xie B."/>
        </authorList>
    </citation>
    <scope>NUCLEOTIDE SEQUENCE</scope>
    <source>
        <strain evidence="11">BazhouSP</strain>
    </source>
</reference>
<feature type="domain" description="RRM" evidence="9">
    <location>
        <begin position="316"/>
        <end position="400"/>
    </location>
</feature>
<dbReference type="Pfam" id="PF01585">
    <property type="entry name" value="G-patch"/>
    <property type="match status" value="1"/>
</dbReference>
<dbReference type="InterPro" id="IPR040052">
    <property type="entry name" value="RBM17"/>
</dbReference>
<keyword evidence="4 7" id="KW-0694">RNA-binding</keyword>
<dbReference type="InterPro" id="IPR012677">
    <property type="entry name" value="Nucleotide-bd_a/b_plait_sf"/>
</dbReference>
<organism evidence="11 12">
    <name type="scientific">Ditylenchus destructor</name>
    <dbReference type="NCBI Taxonomy" id="166010"/>
    <lineage>
        <taxon>Eukaryota</taxon>
        <taxon>Metazoa</taxon>
        <taxon>Ecdysozoa</taxon>
        <taxon>Nematoda</taxon>
        <taxon>Chromadorea</taxon>
        <taxon>Rhabditida</taxon>
        <taxon>Tylenchina</taxon>
        <taxon>Tylenchomorpha</taxon>
        <taxon>Sphaerularioidea</taxon>
        <taxon>Anguinidae</taxon>
        <taxon>Anguininae</taxon>
        <taxon>Ditylenchus</taxon>
    </lineage>
</organism>
<dbReference type="EMBL" id="JAKKPZ010000011">
    <property type="protein sequence ID" value="KAI1715466.1"/>
    <property type="molecule type" value="Genomic_DNA"/>
</dbReference>
<comment type="similarity">
    <text evidence="2">Belongs to the RRM half pint family.</text>
</comment>
<feature type="region of interest" description="Disordered" evidence="8">
    <location>
        <begin position="1"/>
        <end position="34"/>
    </location>
</feature>
<dbReference type="PANTHER" id="PTHR13288">
    <property type="entry name" value="SPLICING FACTOR 45 SPF45"/>
    <property type="match status" value="1"/>
</dbReference>
<evidence type="ECO:0000256" key="1">
    <source>
        <dbReference type="ARBA" id="ARBA00004123"/>
    </source>
</evidence>
<dbReference type="PROSITE" id="PS50102">
    <property type="entry name" value="RRM"/>
    <property type="match status" value="1"/>
</dbReference>
<dbReference type="GO" id="GO:0000380">
    <property type="term" value="P:alternative mRNA splicing, via spliceosome"/>
    <property type="evidence" value="ECO:0007669"/>
    <property type="project" value="TreeGrafter"/>
</dbReference>
<keyword evidence="3 7" id="KW-0507">mRNA processing</keyword>
<feature type="domain" description="G-patch" evidence="10">
    <location>
        <begin position="210"/>
        <end position="256"/>
    </location>
</feature>
<feature type="compositionally biased region" description="Polar residues" evidence="8">
    <location>
        <begin position="21"/>
        <end position="34"/>
    </location>
</feature>
<evidence type="ECO:0000313" key="11">
    <source>
        <dbReference type="EMBL" id="KAI1715466.1"/>
    </source>
</evidence>
<evidence type="ECO:0000256" key="3">
    <source>
        <dbReference type="ARBA" id="ARBA00022664"/>
    </source>
</evidence>
<evidence type="ECO:0000256" key="6">
    <source>
        <dbReference type="ARBA" id="ARBA00023242"/>
    </source>
</evidence>
<keyword evidence="12" id="KW-1185">Reference proteome</keyword>
<evidence type="ECO:0000256" key="5">
    <source>
        <dbReference type="ARBA" id="ARBA00023187"/>
    </source>
</evidence>
<dbReference type="GO" id="GO:0005654">
    <property type="term" value="C:nucleoplasm"/>
    <property type="evidence" value="ECO:0007669"/>
    <property type="project" value="UniProtKB-UniRule"/>
</dbReference>
<sequence>MSLYDDIEVSVPEPRVKDTSYRSNTKEGTPSSTNVGSINLSFLKSQLEAKKAALQHTQRTPSIAAPVIQLGSSEPPAKKSLLNLKPRKALPLPIDSTSTFTIVPKALKEDKVFLFGEIYVEDEYNPTAPTDYASFKPKREAQKIKEKIAREVAERLQKQHEEEEIKRRSGAAIAPPQVLIEQDKASEETPQSSKVTYEVLPQFGKGTSRGLGVAANIMSKMGYRQGSGLGRAGQGMSSALRVERTGRTSGLILSDHVAASETEEYGDDVVEVKPKFTSRMSIDKVENDEPQSITDMLKNSSKIVLLKVSLFVKYWIKLLIQNMVTTTDVDSELESEVRGEMQKYGQVNNVIVYSVPNVPDEESVRIFLEFTNVAQAIKALIDLNDRYFGGRQIKASFYSLDDYNDRRLDK</sequence>
<evidence type="ECO:0000313" key="12">
    <source>
        <dbReference type="Proteomes" id="UP001201812"/>
    </source>
</evidence>
<keyword evidence="6 7" id="KW-0539">Nucleus</keyword>
<dbReference type="Proteomes" id="UP001201812">
    <property type="component" value="Unassembled WGS sequence"/>
</dbReference>
<accession>A0AAD4N3K8</accession>
<dbReference type="SUPFAM" id="SSF54928">
    <property type="entry name" value="RNA-binding domain, RBD"/>
    <property type="match status" value="1"/>
</dbReference>
<evidence type="ECO:0000256" key="7">
    <source>
        <dbReference type="PIRNR" id="PIRNR031066"/>
    </source>
</evidence>
<dbReference type="Gene3D" id="3.30.70.330">
    <property type="match status" value="1"/>
</dbReference>
<evidence type="ECO:0000256" key="8">
    <source>
        <dbReference type="SAM" id="MobiDB-lite"/>
    </source>
</evidence>
<comment type="function">
    <text evidence="7">Splice factor that binds to the single-stranded 3'AG at the exon/intron border and promotes its utilization in the second catalytic step. Involved in the regulation of alternative splicing and the utilization of cryptic splice sites.</text>
</comment>
<dbReference type="SMART" id="SM00443">
    <property type="entry name" value="G_patch"/>
    <property type="match status" value="1"/>
</dbReference>
<proteinExistence type="inferred from homology"/>
<evidence type="ECO:0000256" key="4">
    <source>
        <dbReference type="ARBA" id="ARBA00022884"/>
    </source>
</evidence>
<dbReference type="PIRSF" id="PIRSF031066">
    <property type="entry name" value="Splicing_factor_SPF45"/>
    <property type="match status" value="1"/>
</dbReference>
<dbReference type="InterPro" id="IPR003954">
    <property type="entry name" value="RRM_euk-type"/>
</dbReference>
<name>A0AAD4N3K8_9BILA</name>
<keyword evidence="5 7" id="KW-0508">mRNA splicing</keyword>
<dbReference type="SMART" id="SM00361">
    <property type="entry name" value="RRM_1"/>
    <property type="match status" value="1"/>
</dbReference>
<protein>
    <recommendedName>
        <fullName evidence="7">Splicing factor 45</fullName>
    </recommendedName>
    <alternativeName>
        <fullName evidence="7">RNA-binding motif protein 17</fullName>
    </alternativeName>
</protein>
<dbReference type="FunFam" id="3.30.70.330:FF:000382">
    <property type="entry name" value="G-patch domain-containing protein"/>
    <property type="match status" value="1"/>
</dbReference>
<dbReference type="GO" id="GO:0071011">
    <property type="term" value="C:precatalytic spliceosome"/>
    <property type="evidence" value="ECO:0007669"/>
    <property type="project" value="TreeGrafter"/>
</dbReference>
<keyword evidence="7" id="KW-0747">Spliceosome</keyword>
<dbReference type="PANTHER" id="PTHR13288:SF8">
    <property type="entry name" value="SPLICING FACTOR 45"/>
    <property type="match status" value="1"/>
</dbReference>
<comment type="subcellular location">
    <subcellularLocation>
        <location evidence="1 7">Nucleus</location>
    </subcellularLocation>
</comment>
<dbReference type="InterPro" id="IPR000467">
    <property type="entry name" value="G_patch_dom"/>
</dbReference>
<dbReference type="InterPro" id="IPR000504">
    <property type="entry name" value="RRM_dom"/>
</dbReference>
<gene>
    <name evidence="11" type="ORF">DdX_07783</name>
</gene>
<dbReference type="AlphaFoldDB" id="A0AAD4N3K8"/>
<dbReference type="InterPro" id="IPR035979">
    <property type="entry name" value="RBD_domain_sf"/>
</dbReference>
<dbReference type="GO" id="GO:0003723">
    <property type="term" value="F:RNA binding"/>
    <property type="evidence" value="ECO:0007669"/>
    <property type="project" value="UniProtKB-UniRule"/>
</dbReference>
<dbReference type="PROSITE" id="PS50174">
    <property type="entry name" value="G_PATCH"/>
    <property type="match status" value="1"/>
</dbReference>
<comment type="subunit">
    <text evidence="7">Associates with the spliceosome.</text>
</comment>
<dbReference type="GO" id="GO:0045292">
    <property type="term" value="P:mRNA cis splicing, via spliceosome"/>
    <property type="evidence" value="ECO:0007669"/>
    <property type="project" value="UniProtKB-UniRule"/>
</dbReference>